<name>A0A915K8A3_ROMCU</name>
<sequence>MSDTVAQKAVIGTLTPEEGDEILHWHNFYRGMIANGTFGNEPKGLVKPLEWNDKLAQQAHDLLENHIKQTGECPLSINSNPHLGEVQMIWGNTKVVGCAVADHCGILDNHIQIFLTCLYYP</sequence>
<dbReference type="Proteomes" id="UP000887565">
    <property type="component" value="Unplaced"/>
</dbReference>
<organism evidence="1 2">
    <name type="scientific">Romanomermis culicivorax</name>
    <name type="common">Nematode worm</name>
    <dbReference type="NCBI Taxonomy" id="13658"/>
    <lineage>
        <taxon>Eukaryota</taxon>
        <taxon>Metazoa</taxon>
        <taxon>Ecdysozoa</taxon>
        <taxon>Nematoda</taxon>
        <taxon>Enoplea</taxon>
        <taxon>Dorylaimia</taxon>
        <taxon>Mermithida</taxon>
        <taxon>Mermithoidea</taxon>
        <taxon>Mermithidae</taxon>
        <taxon>Romanomermis</taxon>
    </lineage>
</organism>
<evidence type="ECO:0000313" key="2">
    <source>
        <dbReference type="WBParaSite" id="nRc.2.0.1.t34419-RA"/>
    </source>
</evidence>
<evidence type="ECO:0000313" key="1">
    <source>
        <dbReference type="Proteomes" id="UP000887565"/>
    </source>
</evidence>
<dbReference type="CDD" id="cd05380">
    <property type="entry name" value="CAP_euk"/>
    <property type="match status" value="1"/>
</dbReference>
<dbReference type="AlphaFoldDB" id="A0A915K8A3"/>
<keyword evidence="1" id="KW-1185">Reference proteome</keyword>
<reference evidence="2" key="1">
    <citation type="submission" date="2022-11" db="UniProtKB">
        <authorList>
            <consortium name="WormBaseParasite"/>
        </authorList>
    </citation>
    <scope>IDENTIFICATION</scope>
</reference>
<proteinExistence type="predicted"/>
<dbReference type="SUPFAM" id="SSF55797">
    <property type="entry name" value="PR-1-like"/>
    <property type="match status" value="1"/>
</dbReference>
<protein>
    <submittedName>
        <fullName evidence="2">SCP domain-containing protein</fullName>
    </submittedName>
</protein>
<accession>A0A915K8A3</accession>
<dbReference type="WBParaSite" id="nRc.2.0.1.t34419-RA">
    <property type="protein sequence ID" value="nRc.2.0.1.t34419-RA"/>
    <property type="gene ID" value="nRc.2.0.1.g34419"/>
</dbReference>
<dbReference type="InterPro" id="IPR035940">
    <property type="entry name" value="CAP_sf"/>
</dbReference>
<dbReference type="Gene3D" id="3.40.33.10">
    <property type="entry name" value="CAP"/>
    <property type="match status" value="1"/>
</dbReference>